<dbReference type="PANTHER" id="PTHR34216">
    <property type="match status" value="1"/>
</dbReference>
<accession>A0ABZ1AI51</accession>
<proteinExistence type="predicted"/>
<dbReference type="Pfam" id="PF01522">
    <property type="entry name" value="Polysacc_deac_1"/>
    <property type="match status" value="1"/>
</dbReference>
<evidence type="ECO:0000259" key="3">
    <source>
        <dbReference type="PROSITE" id="PS51677"/>
    </source>
</evidence>
<dbReference type="InterPro" id="IPR051398">
    <property type="entry name" value="Polysacch_Deacetylase"/>
</dbReference>
<dbReference type="PANTHER" id="PTHR34216:SF3">
    <property type="entry name" value="POLY-BETA-1,6-N-ACETYL-D-GLUCOSAMINE N-DEACETYLASE"/>
    <property type="match status" value="1"/>
</dbReference>
<dbReference type="Gene3D" id="3.20.20.370">
    <property type="entry name" value="Glycoside hydrolase/deacetylase"/>
    <property type="match status" value="1"/>
</dbReference>
<feature type="domain" description="NodB homology" evidence="3">
    <location>
        <begin position="75"/>
        <end position="263"/>
    </location>
</feature>
<dbReference type="GO" id="GO:0016787">
    <property type="term" value="F:hydrolase activity"/>
    <property type="evidence" value="ECO:0007669"/>
    <property type="project" value="UniProtKB-KW"/>
</dbReference>
<keyword evidence="4" id="KW-0378">Hydrolase</keyword>
<organism evidence="4 5">
    <name type="scientific">Aromatoleum evansii</name>
    <name type="common">Azoarcus evansii</name>
    <dbReference type="NCBI Taxonomy" id="59406"/>
    <lineage>
        <taxon>Bacteria</taxon>
        <taxon>Pseudomonadati</taxon>
        <taxon>Pseudomonadota</taxon>
        <taxon>Betaproteobacteria</taxon>
        <taxon>Rhodocyclales</taxon>
        <taxon>Rhodocyclaceae</taxon>
        <taxon>Aromatoleum</taxon>
    </lineage>
</organism>
<evidence type="ECO:0000256" key="2">
    <source>
        <dbReference type="ARBA" id="ARBA00022729"/>
    </source>
</evidence>
<protein>
    <submittedName>
        <fullName evidence="4">Polysaccharide deacetylase family protein</fullName>
        <ecNumber evidence="4">3.-.-.-</ecNumber>
    </submittedName>
</protein>
<dbReference type="InterPro" id="IPR011330">
    <property type="entry name" value="Glyco_hydro/deAcase_b/a-brl"/>
</dbReference>
<dbReference type="CDD" id="cd10918">
    <property type="entry name" value="CE4_NodB_like_5s_6s"/>
    <property type="match status" value="1"/>
</dbReference>
<dbReference type="SUPFAM" id="SSF88713">
    <property type="entry name" value="Glycoside hydrolase/deacetylase"/>
    <property type="match status" value="1"/>
</dbReference>
<dbReference type="InterPro" id="IPR002509">
    <property type="entry name" value="NODB_dom"/>
</dbReference>
<reference evidence="4 5" key="1">
    <citation type="submission" date="2023-12" db="EMBL/GenBank/DDBJ databases">
        <title>A. evansii MAY27, complete genome.</title>
        <authorList>
            <person name="Wang Y."/>
        </authorList>
    </citation>
    <scope>NUCLEOTIDE SEQUENCE [LARGE SCALE GENOMIC DNA]</scope>
    <source>
        <strain evidence="4 5">MAY27</strain>
    </source>
</reference>
<keyword evidence="2" id="KW-0732">Signal</keyword>
<evidence type="ECO:0000313" key="4">
    <source>
        <dbReference type="EMBL" id="WRL45540.1"/>
    </source>
</evidence>
<sequence length="263" mass="28365">MKIDPISSALHRRGGSHGPVVLMYHSVETTGGTPAWPWAVSARRFAAQLDFLKDEGYATPTVAELAAYAQPPAGRTAVITFDDGYANNLAACEALHARGMRATWFVVTGSLGCTPSWPDDGRPAGCLLTAPELREMQAAGMEVGSHTVNHARLPTLDDDAIARELRDSRSALEDVLGAAVSSFAYPYGAWDARCADAVRSAGYAVACTTRTGWALRDGNPYSVRRLTVFNHDTTSSLARKLYFGGHEVAWPDVVRCALRRLRA</sequence>
<keyword evidence="5" id="KW-1185">Reference proteome</keyword>
<evidence type="ECO:0000313" key="5">
    <source>
        <dbReference type="Proteomes" id="UP001626593"/>
    </source>
</evidence>
<comment type="subcellular location">
    <subcellularLocation>
        <location evidence="1">Secreted</location>
    </subcellularLocation>
</comment>
<evidence type="ECO:0000256" key="1">
    <source>
        <dbReference type="ARBA" id="ARBA00004613"/>
    </source>
</evidence>
<name>A0ABZ1AI51_AROEV</name>
<dbReference type="PROSITE" id="PS51677">
    <property type="entry name" value="NODB"/>
    <property type="match status" value="1"/>
</dbReference>
<dbReference type="Proteomes" id="UP001626593">
    <property type="component" value="Chromosome"/>
</dbReference>
<dbReference type="EMBL" id="CP141259">
    <property type="protein sequence ID" value="WRL45540.1"/>
    <property type="molecule type" value="Genomic_DNA"/>
</dbReference>
<gene>
    <name evidence="4" type="ORF">U5817_20400</name>
</gene>
<dbReference type="RefSeq" id="WP_407278609.1">
    <property type="nucleotide sequence ID" value="NZ_CP141259.1"/>
</dbReference>
<dbReference type="EC" id="3.-.-.-" evidence="4"/>